<dbReference type="PROSITE" id="PS00079">
    <property type="entry name" value="MULTICOPPER_OXIDASE1"/>
    <property type="match status" value="1"/>
</dbReference>
<keyword evidence="10" id="KW-0560">Oxidoreductase</keyword>
<evidence type="ECO:0000256" key="2">
    <source>
        <dbReference type="ARBA" id="ARBA00004613"/>
    </source>
</evidence>
<feature type="domain" description="Plastocyanin-like" evidence="15">
    <location>
        <begin position="153"/>
        <end position="309"/>
    </location>
</feature>
<dbReference type="Gene3D" id="2.60.40.420">
    <property type="entry name" value="Cupredoxins - blue copper proteins"/>
    <property type="match status" value="3"/>
</dbReference>
<evidence type="ECO:0000256" key="1">
    <source>
        <dbReference type="ARBA" id="ARBA00001935"/>
    </source>
</evidence>
<dbReference type="Pfam" id="PF00394">
    <property type="entry name" value="Cu-oxidase"/>
    <property type="match status" value="1"/>
</dbReference>
<keyword evidence="19" id="KW-1185">Reference proteome</keyword>
<evidence type="ECO:0000313" key="18">
    <source>
        <dbReference type="EMBL" id="MCL7032775.1"/>
    </source>
</evidence>
<accession>A0AA41SDC0</accession>
<dbReference type="PANTHER" id="PTHR11709">
    <property type="entry name" value="MULTI-COPPER OXIDASE"/>
    <property type="match status" value="1"/>
</dbReference>
<dbReference type="InterPro" id="IPR011707">
    <property type="entry name" value="Cu-oxidase-like_N"/>
</dbReference>
<evidence type="ECO:0000256" key="8">
    <source>
        <dbReference type="ARBA" id="ARBA00022723"/>
    </source>
</evidence>
<keyword evidence="7" id="KW-0964">Secreted</keyword>
<dbReference type="InterPro" id="IPR002355">
    <property type="entry name" value="Cu_oxidase_Cu_BS"/>
</dbReference>
<evidence type="ECO:0000259" key="16">
    <source>
        <dbReference type="Pfam" id="PF07731"/>
    </source>
</evidence>
<evidence type="ECO:0000256" key="4">
    <source>
        <dbReference type="ARBA" id="ARBA00011473"/>
    </source>
</evidence>
<evidence type="ECO:0000256" key="10">
    <source>
        <dbReference type="ARBA" id="ARBA00023002"/>
    </source>
</evidence>
<dbReference type="GO" id="GO:0005507">
    <property type="term" value="F:copper ion binding"/>
    <property type="evidence" value="ECO:0007669"/>
    <property type="project" value="InterPro"/>
</dbReference>
<dbReference type="GO" id="GO:0008447">
    <property type="term" value="F:L-ascorbate oxidase activity"/>
    <property type="evidence" value="ECO:0007669"/>
    <property type="project" value="UniProtKB-EC"/>
</dbReference>
<evidence type="ECO:0000313" key="19">
    <source>
        <dbReference type="Proteomes" id="UP001177140"/>
    </source>
</evidence>
<organism evidence="18 19">
    <name type="scientific">Papaver nudicaule</name>
    <name type="common">Iceland poppy</name>
    <dbReference type="NCBI Taxonomy" id="74823"/>
    <lineage>
        <taxon>Eukaryota</taxon>
        <taxon>Viridiplantae</taxon>
        <taxon>Streptophyta</taxon>
        <taxon>Embryophyta</taxon>
        <taxon>Tracheophyta</taxon>
        <taxon>Spermatophyta</taxon>
        <taxon>Magnoliopsida</taxon>
        <taxon>Ranunculales</taxon>
        <taxon>Papaveraceae</taxon>
        <taxon>Papaveroideae</taxon>
        <taxon>Papaver</taxon>
    </lineage>
</organism>
<evidence type="ECO:0000256" key="7">
    <source>
        <dbReference type="ARBA" id="ARBA00022525"/>
    </source>
</evidence>
<comment type="catalytic activity">
    <reaction evidence="13">
        <text>4 L-ascorbate + O2 = 4 monodehydro-L-ascorbate radical + 2 H2O</text>
        <dbReference type="Rhea" id="RHEA:30243"/>
        <dbReference type="ChEBI" id="CHEBI:15377"/>
        <dbReference type="ChEBI" id="CHEBI:15379"/>
        <dbReference type="ChEBI" id="CHEBI:38290"/>
        <dbReference type="ChEBI" id="CHEBI:59513"/>
        <dbReference type="EC" id="1.10.3.3"/>
    </reaction>
</comment>
<comment type="cofactor">
    <cofactor evidence="1">
        <name>Cu cation</name>
        <dbReference type="ChEBI" id="CHEBI:23378"/>
    </cofactor>
</comment>
<reference evidence="18" key="1">
    <citation type="submission" date="2022-03" db="EMBL/GenBank/DDBJ databases">
        <title>A functionally conserved STORR gene fusion in Papaver species that diverged 16.8 million years ago.</title>
        <authorList>
            <person name="Catania T."/>
        </authorList>
    </citation>
    <scope>NUCLEOTIDE SEQUENCE</scope>
    <source>
        <strain evidence="18">S-191538</strain>
    </source>
</reference>
<comment type="similarity">
    <text evidence="3">Belongs to the multicopper oxidase family.</text>
</comment>
<dbReference type="GO" id="GO:0009506">
    <property type="term" value="C:plasmodesma"/>
    <property type="evidence" value="ECO:0007669"/>
    <property type="project" value="TreeGrafter"/>
</dbReference>
<dbReference type="EC" id="1.10.3.3" evidence="5"/>
<evidence type="ECO:0000256" key="5">
    <source>
        <dbReference type="ARBA" id="ARBA00012301"/>
    </source>
</evidence>
<dbReference type="InterPro" id="IPR034267">
    <property type="entry name" value="CuRO_3_AAO"/>
</dbReference>
<dbReference type="GO" id="GO:0005576">
    <property type="term" value="C:extracellular region"/>
    <property type="evidence" value="ECO:0007669"/>
    <property type="project" value="UniProtKB-SubCell"/>
</dbReference>
<dbReference type="InterPro" id="IPR017760">
    <property type="entry name" value="L-ascorbate_oxidase_pln"/>
</dbReference>
<dbReference type="EMBL" id="JAJJMA010126781">
    <property type="protein sequence ID" value="MCL7032775.1"/>
    <property type="molecule type" value="Genomic_DNA"/>
</dbReference>
<evidence type="ECO:0000256" key="11">
    <source>
        <dbReference type="ARBA" id="ARBA00023008"/>
    </source>
</evidence>
<gene>
    <name evidence="18" type="ORF">MKW94_006666</name>
</gene>
<sequence length="603" mass="67108">MSVMGGFLVAILCLQLLFEIAVDAAEVRTYDWKVAYMKWSPDCVENNVIVINGQFPGPEIRAKAGDTIVVNLSNNLKDGEGLVLHWHDGTASVSQCAINPGETFVYKFIVDKAGTYFYHGHYEMQRAAGLYGSLIVDVEDGTKEPFEYEGEINLLLSDWWHKSVHEQEKDLLASPIRWIGEPQSILINGRGQYDCSKTTKSCSLTNKQCERNALTVEPKKSIRVRIASTTSLASLNLVIQSHSMLLVEADGNYLQPKYIDNLDIQSGESYSVIINTSQNPSMNYWVSVSQRGRKPPLPPPALAILNYKPTSVTLMPSSQPPLSPAWDDLLESKNFTSMLLGLELPHPSAIHRPPDRHDRRLFLLNTQTKIDGSVKWSVNNVSLVLPKTPYLGLFKFGLTNGFDATTPSETFPPTYDIMKPPTNPNSKIGSGVYKFKHMEIVDVILQNANMLKENVSEVHPWHLHGHDFWVLGYGEGKFSEEKDEKFLNLNNPRLKNTVSVHPYGWTAIRFVADNPGVWPFHCHIEPHLHMGMGVIFAVAVDKIKQIPDGVLDCGLTAVTPLALAPAPAPTIGSKAVGQLVPSKLLHYLVYIIVVISNPYVTVF</sequence>
<dbReference type="FunFam" id="2.60.40.420:FF:000060">
    <property type="entry name" value="L-ascorbate oxidase"/>
    <property type="match status" value="1"/>
</dbReference>
<keyword evidence="12" id="KW-1015">Disulfide bond</keyword>
<dbReference type="Proteomes" id="UP001177140">
    <property type="component" value="Unassembled WGS sequence"/>
</dbReference>
<evidence type="ECO:0000256" key="3">
    <source>
        <dbReference type="ARBA" id="ARBA00010609"/>
    </source>
</evidence>
<evidence type="ECO:0000256" key="12">
    <source>
        <dbReference type="ARBA" id="ARBA00023157"/>
    </source>
</evidence>
<dbReference type="Pfam" id="PF07732">
    <property type="entry name" value="Cu-oxidase_3"/>
    <property type="match status" value="1"/>
</dbReference>
<evidence type="ECO:0000259" key="17">
    <source>
        <dbReference type="Pfam" id="PF07732"/>
    </source>
</evidence>
<dbReference type="PROSITE" id="PS00080">
    <property type="entry name" value="MULTICOPPER_OXIDASE2"/>
    <property type="match status" value="1"/>
</dbReference>
<dbReference type="CDD" id="cd13893">
    <property type="entry name" value="CuRO_3_AAO"/>
    <property type="match status" value="1"/>
</dbReference>
<dbReference type="InterPro" id="IPR045087">
    <property type="entry name" value="Cu-oxidase_fam"/>
</dbReference>
<comment type="caution">
    <text evidence="18">The sequence shown here is derived from an EMBL/GenBank/DDBJ whole genome shotgun (WGS) entry which is preliminary data.</text>
</comment>
<keyword evidence="11" id="KW-0186">Copper</keyword>
<evidence type="ECO:0000256" key="13">
    <source>
        <dbReference type="ARBA" id="ARBA00048908"/>
    </source>
</evidence>
<comment type="subunit">
    <text evidence="4">Dimer.</text>
</comment>
<evidence type="ECO:0000256" key="14">
    <source>
        <dbReference type="SAM" id="SignalP"/>
    </source>
</evidence>
<dbReference type="InterPro" id="IPR033138">
    <property type="entry name" value="Cu_oxidase_CS"/>
</dbReference>
<proteinExistence type="inferred from homology"/>
<feature type="chain" id="PRO_5041446712" description="L-ascorbate oxidase" evidence="14">
    <location>
        <begin position="25"/>
        <end position="603"/>
    </location>
</feature>
<feature type="signal peptide" evidence="14">
    <location>
        <begin position="1"/>
        <end position="24"/>
    </location>
</feature>
<evidence type="ECO:0000259" key="15">
    <source>
        <dbReference type="Pfam" id="PF00394"/>
    </source>
</evidence>
<dbReference type="InterPro" id="IPR001117">
    <property type="entry name" value="Cu-oxidase_2nd"/>
</dbReference>
<comment type="subcellular location">
    <subcellularLocation>
        <location evidence="2">Secreted</location>
    </subcellularLocation>
</comment>
<dbReference type="Pfam" id="PF07731">
    <property type="entry name" value="Cu-oxidase_2"/>
    <property type="match status" value="1"/>
</dbReference>
<protein>
    <recommendedName>
        <fullName evidence="6">L-ascorbate oxidase</fullName>
        <ecNumber evidence="5">1.10.3.3</ecNumber>
    </recommendedName>
</protein>
<keyword evidence="8" id="KW-0479">Metal-binding</keyword>
<dbReference type="SUPFAM" id="SSF49503">
    <property type="entry name" value="Cupredoxins"/>
    <property type="match status" value="3"/>
</dbReference>
<feature type="domain" description="Plastocyanin-like" evidence="17">
    <location>
        <begin position="34"/>
        <end position="138"/>
    </location>
</feature>
<dbReference type="PANTHER" id="PTHR11709:SF394">
    <property type="entry name" value="FI03373P-RELATED"/>
    <property type="match status" value="1"/>
</dbReference>
<keyword evidence="9" id="KW-0677">Repeat</keyword>
<evidence type="ECO:0000256" key="9">
    <source>
        <dbReference type="ARBA" id="ARBA00022737"/>
    </source>
</evidence>
<dbReference type="InterPro" id="IPR008972">
    <property type="entry name" value="Cupredoxin"/>
</dbReference>
<dbReference type="InterPro" id="IPR011706">
    <property type="entry name" value="Cu-oxidase_C"/>
</dbReference>
<feature type="domain" description="Plastocyanin-like" evidence="16">
    <location>
        <begin position="426"/>
        <end position="540"/>
    </location>
</feature>
<name>A0AA41SDC0_PAPNU</name>
<keyword evidence="14" id="KW-0732">Signal</keyword>
<dbReference type="NCBIfam" id="TIGR03388">
    <property type="entry name" value="ascorbase"/>
    <property type="match status" value="1"/>
</dbReference>
<evidence type="ECO:0000256" key="6">
    <source>
        <dbReference type="ARBA" id="ARBA00022095"/>
    </source>
</evidence>
<dbReference type="AlphaFoldDB" id="A0AA41SDC0"/>